<feature type="transmembrane region" description="Helical" evidence="12">
    <location>
        <begin position="351"/>
        <end position="371"/>
    </location>
</feature>
<comment type="cofactor">
    <cofactor evidence="1">
        <name>Zn(2+)</name>
        <dbReference type="ChEBI" id="CHEBI:29105"/>
    </cofactor>
</comment>
<reference evidence="14 15" key="1">
    <citation type="submission" date="2019-12" db="EMBL/GenBank/DDBJ databases">
        <title>Isolation and characterization of three novel carbon monoxide-oxidizing members of Halobacteria from salione crusts and soils.</title>
        <authorList>
            <person name="Myers M.R."/>
            <person name="King G.M."/>
        </authorList>
    </citation>
    <scope>NUCLEOTIDE SEQUENCE [LARGE SCALE GENOMIC DNA]</scope>
    <source>
        <strain evidence="14 15">WSH3</strain>
    </source>
</reference>
<evidence type="ECO:0000256" key="3">
    <source>
        <dbReference type="ARBA" id="ARBA00022475"/>
    </source>
</evidence>
<feature type="transmembrane region" description="Helical" evidence="12">
    <location>
        <begin position="7"/>
        <end position="28"/>
    </location>
</feature>
<feature type="domain" description="Peptidase M48" evidence="13">
    <location>
        <begin position="95"/>
        <end position="321"/>
    </location>
</feature>
<proteinExistence type="predicted"/>
<evidence type="ECO:0000256" key="8">
    <source>
        <dbReference type="ARBA" id="ARBA00022833"/>
    </source>
</evidence>
<evidence type="ECO:0000256" key="10">
    <source>
        <dbReference type="ARBA" id="ARBA00023049"/>
    </source>
</evidence>
<comment type="subcellular location">
    <subcellularLocation>
        <location evidence="2">Cell membrane</location>
        <topology evidence="2">Multi-pass membrane protein</topology>
    </subcellularLocation>
</comment>
<evidence type="ECO:0000256" key="7">
    <source>
        <dbReference type="ARBA" id="ARBA00022801"/>
    </source>
</evidence>
<sequence length="543" mass="59905">MRRGIATILTLGLLSGFLLAIILGLMIALGTVSLGVAVLAVVLINALVLFVGPWFNDLLYRWLYGLEWISLDELRERSPASAAAIGDVTEEYGYETPKLGYIDDRNPNAFTYGSGRYNARIVLTEGCFEFLDDEETASVVAHELGHITSRDFIIMTVAHTIVQLLYLIAVHAWRYGAAGGSSKSRAASALYVVGALAYLFWFVGEYAVLYLSRVREYAADRFGAEYTHPDALSGALVKIAYGIVMSEDNPELSKATRNIGIMNVRASKNDGMMYHNAQESGDPDLLLRSFLFDLKNPWAKLLELTSTHPLTGKRVRTLSEMEGASRFDFDDILRRFPVDRGRMYRGFARDVAVLSLPTLVAVGYPLGYIAFAIAGGSFSVSLLVGGWLVAVGGAIIFRTRYKFPGGDPEETTVLELLADPYASPVRGRRARLSGELIGRGQAGYRFSPDLMFKDETGLMYLKYESWLPFLGNLLFSVRNVPELIGERVDIEGWYLRGRSPWAGMRRLHAADDTIKSYINYSGLIGGGLLVAVGLGIVVLFYPI</sequence>
<feature type="transmembrane region" description="Helical" evidence="12">
    <location>
        <begin position="517"/>
        <end position="541"/>
    </location>
</feature>
<keyword evidence="5 12" id="KW-0812">Transmembrane</keyword>
<dbReference type="AlphaFoldDB" id="A0A6B0T9A0"/>
<dbReference type="InterPro" id="IPR050083">
    <property type="entry name" value="HtpX_protease"/>
</dbReference>
<evidence type="ECO:0000256" key="9">
    <source>
        <dbReference type="ARBA" id="ARBA00022989"/>
    </source>
</evidence>
<evidence type="ECO:0000256" key="11">
    <source>
        <dbReference type="ARBA" id="ARBA00023136"/>
    </source>
</evidence>
<evidence type="ECO:0000256" key="12">
    <source>
        <dbReference type="SAM" id="Phobius"/>
    </source>
</evidence>
<keyword evidence="9 12" id="KW-1133">Transmembrane helix</keyword>
<evidence type="ECO:0000256" key="6">
    <source>
        <dbReference type="ARBA" id="ARBA00022723"/>
    </source>
</evidence>
<feature type="transmembrane region" description="Helical" evidence="12">
    <location>
        <begin position="189"/>
        <end position="211"/>
    </location>
</feature>
<dbReference type="InterPro" id="IPR001915">
    <property type="entry name" value="Peptidase_M48"/>
</dbReference>
<keyword evidence="3" id="KW-1003">Cell membrane</keyword>
<dbReference type="Pfam" id="PF01435">
    <property type="entry name" value="Peptidase_M48"/>
    <property type="match status" value="1"/>
</dbReference>
<dbReference type="Gene3D" id="3.30.2010.10">
    <property type="entry name" value="Metalloproteases ('zincins'), catalytic domain"/>
    <property type="match status" value="1"/>
</dbReference>
<evidence type="ECO:0000256" key="5">
    <source>
        <dbReference type="ARBA" id="ARBA00022692"/>
    </source>
</evidence>
<keyword evidence="7" id="KW-0378">Hydrolase</keyword>
<evidence type="ECO:0000313" key="14">
    <source>
        <dbReference type="EMBL" id="MXR51821.1"/>
    </source>
</evidence>
<dbReference type="GO" id="GO:0005886">
    <property type="term" value="C:plasma membrane"/>
    <property type="evidence" value="ECO:0007669"/>
    <property type="project" value="UniProtKB-SubCell"/>
</dbReference>
<organism evidence="14 15">
    <name type="scientific">Halovenus carboxidivorans</name>
    <dbReference type="NCBI Taxonomy" id="2692199"/>
    <lineage>
        <taxon>Archaea</taxon>
        <taxon>Methanobacteriati</taxon>
        <taxon>Methanobacteriota</taxon>
        <taxon>Stenosarchaea group</taxon>
        <taxon>Halobacteria</taxon>
        <taxon>Halobacteriales</taxon>
        <taxon>Haloarculaceae</taxon>
        <taxon>Halovenus</taxon>
    </lineage>
</organism>
<comment type="caution">
    <text evidence="14">The sequence shown here is derived from an EMBL/GenBank/DDBJ whole genome shotgun (WGS) entry which is preliminary data.</text>
</comment>
<feature type="transmembrane region" description="Helical" evidence="12">
    <location>
        <begin position="377"/>
        <end position="397"/>
    </location>
</feature>
<dbReference type="OrthoDB" id="28389at2157"/>
<evidence type="ECO:0000256" key="1">
    <source>
        <dbReference type="ARBA" id="ARBA00001947"/>
    </source>
</evidence>
<protein>
    <submittedName>
        <fullName evidence="14">M48 family metalloprotease</fullName>
    </submittedName>
</protein>
<keyword evidence="11 12" id="KW-0472">Membrane</keyword>
<dbReference type="PANTHER" id="PTHR43221">
    <property type="entry name" value="PROTEASE HTPX"/>
    <property type="match status" value="1"/>
</dbReference>
<evidence type="ECO:0000313" key="15">
    <source>
        <dbReference type="Proteomes" id="UP000466535"/>
    </source>
</evidence>
<evidence type="ECO:0000259" key="13">
    <source>
        <dbReference type="Pfam" id="PF01435"/>
    </source>
</evidence>
<keyword evidence="15" id="KW-1185">Reference proteome</keyword>
<accession>A0A6B0T9A0</accession>
<evidence type="ECO:0000256" key="4">
    <source>
        <dbReference type="ARBA" id="ARBA00022670"/>
    </source>
</evidence>
<name>A0A6B0T9A0_9EURY</name>
<dbReference type="Proteomes" id="UP000466535">
    <property type="component" value="Unassembled WGS sequence"/>
</dbReference>
<dbReference type="GO" id="GO:0006508">
    <property type="term" value="P:proteolysis"/>
    <property type="evidence" value="ECO:0007669"/>
    <property type="project" value="UniProtKB-KW"/>
</dbReference>
<dbReference type="GO" id="GO:0004222">
    <property type="term" value="F:metalloendopeptidase activity"/>
    <property type="evidence" value="ECO:0007669"/>
    <property type="project" value="InterPro"/>
</dbReference>
<feature type="transmembrane region" description="Helical" evidence="12">
    <location>
        <begin position="34"/>
        <end position="55"/>
    </location>
</feature>
<feature type="transmembrane region" description="Helical" evidence="12">
    <location>
        <begin position="152"/>
        <end position="169"/>
    </location>
</feature>
<keyword evidence="4 14" id="KW-0645">Protease</keyword>
<dbReference type="EMBL" id="WUUT01000003">
    <property type="protein sequence ID" value="MXR51821.1"/>
    <property type="molecule type" value="Genomic_DNA"/>
</dbReference>
<evidence type="ECO:0000256" key="2">
    <source>
        <dbReference type="ARBA" id="ARBA00004651"/>
    </source>
</evidence>
<dbReference type="PANTHER" id="PTHR43221:SF1">
    <property type="entry name" value="PROTEASE HTPX"/>
    <property type="match status" value="1"/>
</dbReference>
<dbReference type="RefSeq" id="WP_159763948.1">
    <property type="nucleotide sequence ID" value="NZ_WUUT01000003.1"/>
</dbReference>
<dbReference type="GO" id="GO:0046872">
    <property type="term" value="F:metal ion binding"/>
    <property type="evidence" value="ECO:0007669"/>
    <property type="project" value="UniProtKB-KW"/>
</dbReference>
<keyword evidence="10 14" id="KW-0482">Metalloprotease</keyword>
<gene>
    <name evidence="14" type="ORF">GRX03_09410</name>
</gene>
<keyword evidence="6" id="KW-0479">Metal-binding</keyword>
<keyword evidence="8" id="KW-0862">Zinc</keyword>